<gene>
    <name evidence="7" type="ORF">GRG538_LOCUS25160</name>
</gene>
<dbReference type="Proteomes" id="UP000663872">
    <property type="component" value="Unassembled WGS sequence"/>
</dbReference>
<dbReference type="Gene3D" id="3.40.50.720">
    <property type="entry name" value="NAD(P)-binding Rossmann-like Domain"/>
    <property type="match status" value="2"/>
</dbReference>
<dbReference type="InterPro" id="IPR036736">
    <property type="entry name" value="ACP-like_sf"/>
</dbReference>
<dbReference type="InterPro" id="IPR049551">
    <property type="entry name" value="PKS_DH_C"/>
</dbReference>
<feature type="region of interest" description="N-terminal hotdog fold" evidence="4">
    <location>
        <begin position="1"/>
        <end position="62"/>
    </location>
</feature>
<dbReference type="InterPro" id="IPR013149">
    <property type="entry name" value="ADH-like_C"/>
</dbReference>
<dbReference type="InterPro" id="IPR009081">
    <property type="entry name" value="PP-bd_ACP"/>
</dbReference>
<dbReference type="InterPro" id="IPR013968">
    <property type="entry name" value="PKS_KR"/>
</dbReference>
<evidence type="ECO:0000256" key="1">
    <source>
        <dbReference type="ARBA" id="ARBA00022450"/>
    </source>
</evidence>
<dbReference type="InterPro" id="IPR036291">
    <property type="entry name" value="NAD(P)-bd_dom_sf"/>
</dbReference>
<feature type="domain" description="PKS/mFAS DH" evidence="6">
    <location>
        <begin position="1"/>
        <end position="230"/>
    </location>
</feature>
<evidence type="ECO:0000313" key="7">
    <source>
        <dbReference type="EMBL" id="CAF3650231.1"/>
    </source>
</evidence>
<dbReference type="Pfam" id="PF08240">
    <property type="entry name" value="ADH_N"/>
    <property type="match status" value="1"/>
</dbReference>
<dbReference type="InterPro" id="IPR042104">
    <property type="entry name" value="PKS_dehydratase_sf"/>
</dbReference>
<dbReference type="InterPro" id="IPR011032">
    <property type="entry name" value="GroES-like_sf"/>
</dbReference>
<evidence type="ECO:0000259" key="5">
    <source>
        <dbReference type="PROSITE" id="PS50075"/>
    </source>
</evidence>
<accession>A0A818R2G2</accession>
<keyword evidence="2" id="KW-0597">Phosphoprotein</keyword>
<dbReference type="SMART" id="SM00829">
    <property type="entry name" value="PKS_ER"/>
    <property type="match status" value="1"/>
</dbReference>
<reference evidence="7" key="1">
    <citation type="submission" date="2021-02" db="EMBL/GenBank/DDBJ databases">
        <authorList>
            <person name="Nowell W R."/>
        </authorList>
    </citation>
    <scope>NUCLEOTIDE SEQUENCE</scope>
</reference>
<dbReference type="Pfam" id="PF00107">
    <property type="entry name" value="ADH_zinc_N"/>
    <property type="match status" value="1"/>
</dbReference>
<dbReference type="GO" id="GO:0016491">
    <property type="term" value="F:oxidoreductase activity"/>
    <property type="evidence" value="ECO:0007669"/>
    <property type="project" value="InterPro"/>
</dbReference>
<dbReference type="InterPro" id="IPR057326">
    <property type="entry name" value="KR_dom"/>
</dbReference>
<dbReference type="GO" id="GO:0044550">
    <property type="term" value="P:secondary metabolite biosynthetic process"/>
    <property type="evidence" value="ECO:0007669"/>
    <property type="project" value="UniProtKB-ARBA"/>
</dbReference>
<evidence type="ECO:0000256" key="4">
    <source>
        <dbReference type="PROSITE-ProRule" id="PRU01363"/>
    </source>
</evidence>
<evidence type="ECO:0000256" key="2">
    <source>
        <dbReference type="ARBA" id="ARBA00022553"/>
    </source>
</evidence>
<name>A0A818R2G2_9BILA</name>
<dbReference type="SMART" id="SM00823">
    <property type="entry name" value="PKS_PP"/>
    <property type="match status" value="1"/>
</dbReference>
<dbReference type="EMBL" id="CAJNYT010004274">
    <property type="protein sequence ID" value="CAF3650231.1"/>
    <property type="molecule type" value="Genomic_DNA"/>
</dbReference>
<dbReference type="CDD" id="cd05195">
    <property type="entry name" value="enoyl_red"/>
    <property type="match status" value="1"/>
</dbReference>
<organism evidence="7 8">
    <name type="scientific">Rotaria socialis</name>
    <dbReference type="NCBI Taxonomy" id="392032"/>
    <lineage>
        <taxon>Eukaryota</taxon>
        <taxon>Metazoa</taxon>
        <taxon>Spiralia</taxon>
        <taxon>Gnathifera</taxon>
        <taxon>Rotifera</taxon>
        <taxon>Eurotatoria</taxon>
        <taxon>Bdelloidea</taxon>
        <taxon>Philodinida</taxon>
        <taxon>Philodinidae</taxon>
        <taxon>Rotaria</taxon>
    </lineage>
</organism>
<dbReference type="GO" id="GO:0016740">
    <property type="term" value="F:transferase activity"/>
    <property type="evidence" value="ECO:0007669"/>
    <property type="project" value="UniProtKB-KW"/>
</dbReference>
<comment type="caution">
    <text evidence="4">Lacks conserved residue(s) required for the propagation of feature annotation.</text>
</comment>
<dbReference type="Gene3D" id="3.90.180.10">
    <property type="entry name" value="Medium-chain alcohol dehydrogenases, catalytic domain"/>
    <property type="match status" value="1"/>
</dbReference>
<dbReference type="Pfam" id="PF14765">
    <property type="entry name" value="PS-DH"/>
    <property type="match status" value="1"/>
</dbReference>
<evidence type="ECO:0000313" key="8">
    <source>
        <dbReference type="Proteomes" id="UP000663872"/>
    </source>
</evidence>
<dbReference type="InterPro" id="IPR020806">
    <property type="entry name" value="PKS_PP-bd"/>
</dbReference>
<protein>
    <recommendedName>
        <fullName evidence="9">Carrier domain-containing protein</fullName>
    </recommendedName>
</protein>
<dbReference type="SUPFAM" id="SSF50129">
    <property type="entry name" value="GroES-like"/>
    <property type="match status" value="1"/>
</dbReference>
<dbReference type="SUPFAM" id="SSF51735">
    <property type="entry name" value="NAD(P)-binding Rossmann-fold domains"/>
    <property type="match status" value="3"/>
</dbReference>
<dbReference type="PROSITE" id="PS52019">
    <property type="entry name" value="PKS_MFAS_DH"/>
    <property type="match status" value="1"/>
</dbReference>
<proteinExistence type="predicted"/>
<dbReference type="Gene3D" id="3.10.129.110">
    <property type="entry name" value="Polyketide synthase dehydratase"/>
    <property type="match status" value="1"/>
</dbReference>
<dbReference type="PANTHER" id="PTHR45681">
    <property type="entry name" value="POLYKETIDE SYNTHASE 44-RELATED"/>
    <property type="match status" value="1"/>
</dbReference>
<keyword evidence="3" id="KW-0808">Transferase</keyword>
<dbReference type="InterPro" id="IPR013154">
    <property type="entry name" value="ADH-like_N"/>
</dbReference>
<evidence type="ECO:0000259" key="6">
    <source>
        <dbReference type="PROSITE" id="PS52019"/>
    </source>
</evidence>
<dbReference type="PROSITE" id="PS50075">
    <property type="entry name" value="CARRIER"/>
    <property type="match status" value="1"/>
</dbReference>
<evidence type="ECO:0008006" key="9">
    <source>
        <dbReference type="Google" id="ProtNLM"/>
    </source>
</evidence>
<keyword evidence="1" id="KW-0596">Phosphopantetheine</keyword>
<dbReference type="Pfam" id="PF23297">
    <property type="entry name" value="ACP_SdgA_C"/>
    <property type="match status" value="1"/>
</dbReference>
<feature type="domain" description="Carrier" evidence="5">
    <location>
        <begin position="1480"/>
        <end position="1555"/>
    </location>
</feature>
<dbReference type="SUPFAM" id="SSF47336">
    <property type="entry name" value="ACP-like"/>
    <property type="match status" value="1"/>
</dbReference>
<dbReference type="InterPro" id="IPR020843">
    <property type="entry name" value="ER"/>
</dbReference>
<sequence>MREWFIYSRPWTGAGQECMRSSGMASTDVVDSFVDPETLNQYSLREFTLHAHGRIDMENTSQKFMTIFTDNAAPDTWSTHDLASVYTHLAARGYQYGPAFRRVQSLRGTTSTVVAELDSDLSSISDLSSYQLFHPTLLDSSFHPLLALLPGFDSTFIPISIQKFVSTGKVNTNDLKLEMRGKYLDNVCGLAQARTYTTDLVILPTDASLDQTMFMFEGLTIRQIQGTQSGESAQVKSVFDKLNAAADVPNADHTEQLDAIMKDYCMRRRWVDTLIVTNLADLFPSGEKIFNAGFDVLSNQELVKSIEPFNQLAACYAQIALKDLDLSLVDQNYHSLLSSCQSLASTQSEQASFHSTKLRLMTLLDRFPQLKPILTALNTYGSHLKQVLNGQQNALELFLGDDQTEQNLQQIQTIISMGRIEMIFQAIKQYLQQHDQNNNGSLSNRRLRIFWLVGGDCCSFLPILELLLNLSSQTGLRVDIHYADTDSRQITRAEQTFETHLDGQNSICITYDQTFDLFNNEDRDKIPIESFDIMLTANKLQGYQWTTALKEASGFESIKTFLSSYESTLIMAQKTKSSELLQRLDERKTQAWLLFAKDNQKSLAHSITSLLPCSNFEYIDMCDSDMEKIRSVVQKMMAQYGQLYIVFAWPLEQTSLEENSDLAFKQHEESMCGTLAQVLQLIQAISPKFCPFVFVITRDAQLNIESGCNIIGSPLIGLTRSLMIEYERYRLKLIDIQSPIARINDPLIINALAQYLVTIRYSNNIDEAVIRLDTSENQVQHLVWHYEMLQEYESEDESKAEEVCIIPQRDANENPFRLCVPSSRFLADLTWVRDEIQKEIKPSMVEVRIHCVGINFRDVLKARGLYPHTRAFAQADEDQPHVNRDTEPGSDFVGTVLRASPNVDFQPGDHVVGISAHGTLHSNVVLEASQIVRIPSECPLTDEQLSVMPTVCLTVIYSLRYRVHLRRGQTVLIHAATGGAGQICIQYCQWLGARVLATAGTEEKRRFLREQCGVEHVFKSRDASFVNCVRNLLPNGVDVIINSLSGSLLKESVKLLAYHGHFVEWGKRDVFDRTQLSMFDFRSDCSFHVIDLISLSDKQQDICTVMLKEMVDLFVLGKLRAIQPTVVFEPSQVVEAFMRFVSGQAMGKSVVRMTNSDQPLYLSDKQLNKLIKDNNIMFVPEVCEKGTILISGGFGGLGLTMSRWMIEKRGVKRVMLMSRRTFAELEQPDNPQYEEWLRLKQTVSHYNGQVDVVKADVTNFEQVRELMARLAQTPYPVRGIIHSAVVAEDRSLVNLSVEHLNRVLAAKIRGVWVLHQATQDTNAPIHFFVMFSSIRNHLLELAAAGYNAGNEFLDALAHYRMTRLNLPALSVSLPAVSGAGMFHRYRDLLISLQVTQGFELVPTIAVFELIERFHINQNTCPCPVIFAANWQTLYQNRNKLPTFYLTNIVKQRYTSMKLASLSGDSSNAHNTADSHLSRRETIIEQTQAAVARLLGTTNVERISVDRSLVSQGMDSLAALSLYNWLGKETSIFVPLVDLLQGISIETIATVVHNKLKERQQVVVSTNKEDDMKISVENEKNIELSNSSTYTGTDNIVCLQRPFQKNCPIIFYITDESTTNADILSKINSNKISDKQNKASSGAIYAVEVSSMAKATNTSTYVRDLITQMRRIQPRGLYQLVTGRNHPGETIANEMLEQLKDYSAVTGAQLRLVDI</sequence>
<dbReference type="InterPro" id="IPR049900">
    <property type="entry name" value="PKS_mFAS_DH"/>
</dbReference>
<dbReference type="GO" id="GO:0031177">
    <property type="term" value="F:phosphopantetheine binding"/>
    <property type="evidence" value="ECO:0007669"/>
    <property type="project" value="InterPro"/>
</dbReference>
<dbReference type="InterPro" id="IPR050444">
    <property type="entry name" value="Polyketide_Synthase"/>
</dbReference>
<feature type="region of interest" description="C-terminal hotdog fold" evidence="4">
    <location>
        <begin position="76"/>
        <end position="230"/>
    </location>
</feature>
<dbReference type="Pfam" id="PF08659">
    <property type="entry name" value="KR"/>
    <property type="match status" value="1"/>
</dbReference>
<dbReference type="SMART" id="SM00822">
    <property type="entry name" value="PKS_KR"/>
    <property type="match status" value="1"/>
</dbReference>
<dbReference type="Gene3D" id="1.10.1200.10">
    <property type="entry name" value="ACP-like"/>
    <property type="match status" value="1"/>
</dbReference>
<comment type="caution">
    <text evidence="7">The sequence shown here is derived from an EMBL/GenBank/DDBJ whole genome shotgun (WGS) entry which is preliminary data.</text>
</comment>
<evidence type="ECO:0000256" key="3">
    <source>
        <dbReference type="ARBA" id="ARBA00022679"/>
    </source>
</evidence>
<dbReference type="PANTHER" id="PTHR45681:SF6">
    <property type="entry name" value="POLYKETIDE SYNTHASE 37"/>
    <property type="match status" value="1"/>
</dbReference>